<evidence type="ECO:0000256" key="6">
    <source>
        <dbReference type="ARBA" id="ARBA00022596"/>
    </source>
</evidence>
<dbReference type="Pfam" id="PF03824">
    <property type="entry name" value="NicO"/>
    <property type="match status" value="2"/>
</dbReference>
<dbReference type="GO" id="GO:0032025">
    <property type="term" value="P:response to cobalt ion"/>
    <property type="evidence" value="ECO:0007669"/>
    <property type="project" value="TreeGrafter"/>
</dbReference>
<gene>
    <name evidence="16" type="ORF">CfE428DRAFT_6526</name>
</gene>
<keyword evidence="11 13" id="KW-0472">Membrane</keyword>
<evidence type="ECO:0000256" key="7">
    <source>
        <dbReference type="ARBA" id="ARBA00022692"/>
    </source>
</evidence>
<dbReference type="Pfam" id="PF25971">
    <property type="entry name" value="CzcB_N"/>
    <property type="match status" value="1"/>
</dbReference>
<feature type="transmembrane region" description="Helical" evidence="13">
    <location>
        <begin position="333"/>
        <end position="356"/>
    </location>
</feature>
<dbReference type="NCBIfam" id="NF007454">
    <property type="entry name" value="PRK10019.1"/>
    <property type="match status" value="1"/>
</dbReference>
<evidence type="ECO:0000256" key="12">
    <source>
        <dbReference type="ARBA" id="ARBA00023285"/>
    </source>
</evidence>
<dbReference type="PANTHER" id="PTHR40659:SF1">
    <property type="entry name" value="NICKEL_COBALT EFFLUX SYSTEM RCNA"/>
    <property type="match status" value="1"/>
</dbReference>
<feature type="region of interest" description="Disordered" evidence="14">
    <location>
        <begin position="241"/>
        <end position="275"/>
    </location>
</feature>
<dbReference type="InterPro" id="IPR011541">
    <property type="entry name" value="Ni/Co_transpt_high_affinity"/>
</dbReference>
<organism evidence="16 17">
    <name type="scientific">Chthoniobacter flavus Ellin428</name>
    <dbReference type="NCBI Taxonomy" id="497964"/>
    <lineage>
        <taxon>Bacteria</taxon>
        <taxon>Pseudomonadati</taxon>
        <taxon>Verrucomicrobiota</taxon>
        <taxon>Spartobacteria</taxon>
        <taxon>Chthoniobacterales</taxon>
        <taxon>Chthoniobacteraceae</taxon>
        <taxon>Chthoniobacter</taxon>
    </lineage>
</organism>
<feature type="transmembrane region" description="Helical" evidence="13">
    <location>
        <begin position="96"/>
        <end position="114"/>
    </location>
</feature>
<evidence type="ECO:0000256" key="14">
    <source>
        <dbReference type="SAM" id="MobiDB-lite"/>
    </source>
</evidence>
<dbReference type="EMBL" id="ABVL01000045">
    <property type="protein sequence ID" value="EDY15962.1"/>
    <property type="molecule type" value="Genomic_DNA"/>
</dbReference>
<keyword evidence="8 13" id="KW-1133">Transmembrane helix</keyword>
<name>B4DC85_9BACT</name>
<dbReference type="STRING" id="497964.CfE428DRAFT_6526"/>
<dbReference type="AlphaFoldDB" id="B4DC85"/>
<dbReference type="GO" id="GO:0046583">
    <property type="term" value="F:monoatomic cation efflux transmembrane transporter activity"/>
    <property type="evidence" value="ECO:0007669"/>
    <property type="project" value="TreeGrafter"/>
</dbReference>
<feature type="domain" description="CzcB N-terminal" evidence="15">
    <location>
        <begin position="145"/>
        <end position="232"/>
    </location>
</feature>
<keyword evidence="10" id="KW-0921">Nickel transport</keyword>
<feature type="transmembrane region" description="Helical" evidence="13">
    <location>
        <begin position="20"/>
        <end position="36"/>
    </location>
</feature>
<proteinExistence type="inferred from homology"/>
<keyword evidence="17" id="KW-1185">Reference proteome</keyword>
<evidence type="ECO:0000259" key="15">
    <source>
        <dbReference type="Pfam" id="PF25971"/>
    </source>
</evidence>
<comment type="caution">
    <text evidence="16">The sequence shown here is derived from an EMBL/GenBank/DDBJ whole genome shotgun (WGS) entry which is preliminary data.</text>
</comment>
<dbReference type="GO" id="GO:0006824">
    <property type="term" value="P:cobalt ion transport"/>
    <property type="evidence" value="ECO:0007669"/>
    <property type="project" value="UniProtKB-KW"/>
</dbReference>
<keyword evidence="3" id="KW-0171">Cobalt transport</keyword>
<accession>B4DC85</accession>
<comment type="subcellular location">
    <subcellularLocation>
        <location evidence="2 13">Cell membrane</location>
        <topology evidence="2 13">Multi-pass membrane protein</topology>
    </subcellularLocation>
</comment>
<evidence type="ECO:0000256" key="4">
    <source>
        <dbReference type="ARBA" id="ARBA00022448"/>
    </source>
</evidence>
<evidence type="ECO:0000256" key="11">
    <source>
        <dbReference type="ARBA" id="ARBA00023136"/>
    </source>
</evidence>
<evidence type="ECO:0000313" key="16">
    <source>
        <dbReference type="EMBL" id="EDY15962.1"/>
    </source>
</evidence>
<dbReference type="InParanoid" id="B4DC85"/>
<comment type="similarity">
    <text evidence="13">Belongs to the NiCoT transporter (TC 2.A.52) family.</text>
</comment>
<keyword evidence="5" id="KW-1003">Cell membrane</keyword>
<keyword evidence="4 13" id="KW-0813">Transport</keyword>
<dbReference type="PANTHER" id="PTHR40659">
    <property type="entry name" value="NICKEL/COBALT EFFLUX SYSTEM RCNA"/>
    <property type="match status" value="1"/>
</dbReference>
<dbReference type="InterPro" id="IPR058646">
    <property type="entry name" value="CzcB_N"/>
</dbReference>
<keyword evidence="12" id="KW-0170">Cobalt</keyword>
<evidence type="ECO:0000313" key="17">
    <source>
        <dbReference type="Proteomes" id="UP000005824"/>
    </source>
</evidence>
<dbReference type="RefSeq" id="WP_006983843.1">
    <property type="nucleotide sequence ID" value="NZ_ABVL01000045.1"/>
</dbReference>
<dbReference type="GO" id="GO:0010045">
    <property type="term" value="P:response to nickel cation"/>
    <property type="evidence" value="ECO:0007669"/>
    <property type="project" value="TreeGrafter"/>
</dbReference>
<keyword evidence="9" id="KW-0406">Ion transport</keyword>
<evidence type="ECO:0000256" key="10">
    <source>
        <dbReference type="ARBA" id="ARBA00023112"/>
    </source>
</evidence>
<feature type="transmembrane region" description="Helical" evidence="13">
    <location>
        <begin position="377"/>
        <end position="395"/>
    </location>
</feature>
<dbReference type="GO" id="GO:0005886">
    <property type="term" value="C:plasma membrane"/>
    <property type="evidence" value="ECO:0007669"/>
    <property type="project" value="UniProtKB-SubCell"/>
</dbReference>
<evidence type="ECO:0000256" key="9">
    <source>
        <dbReference type="ARBA" id="ARBA00023065"/>
    </source>
</evidence>
<sequence>MPFLAITDLSQMLAQGTSHAWLYIPTAILLGAMHGLEPGHSKTMMAAFIIAIRGTVVQAILLGLSAAISHSLIIWLLAAVALKYGSHWNAETTEPYFQIASAVIIAGLALWMFWRTRRDLKAAADHEHHGHGEHNNGHAHDDTKIIKTGSGVVQLSVFETGVPPVFRLAFQERGKAYLPESSEVSIETVRPNGARQKFAFVRKEGFLESTNDIPEPHDFDLTLTLAHDGHTHTYPVQFWEDAHGHGHSHDHGHDHDHGHSHGDHDHADLPQGPGFQDAHELAHAMDIQKRFMNRKVTTPQIILFGLTGGLLPCPAAFTVLLVCLQVKRFTLGFALVGAFSFGLALTMVSVGALAALSLRHAEKRFTGLGEMMRKAPYISCALLIALATYMAWQGVHGLAAYH</sequence>
<protein>
    <recommendedName>
        <fullName evidence="13">Nickel/cobalt efflux system</fullName>
    </recommendedName>
</protein>
<evidence type="ECO:0000256" key="3">
    <source>
        <dbReference type="ARBA" id="ARBA00022426"/>
    </source>
</evidence>
<keyword evidence="6" id="KW-0533">Nickel</keyword>
<reference evidence="16 17" key="1">
    <citation type="journal article" date="2011" name="J. Bacteriol.">
        <title>Genome sequence of Chthoniobacter flavus Ellin428, an aerobic heterotrophic soil bacterium.</title>
        <authorList>
            <person name="Kant R."/>
            <person name="van Passel M.W."/>
            <person name="Palva A."/>
            <person name="Lucas S."/>
            <person name="Lapidus A."/>
            <person name="Glavina Del Rio T."/>
            <person name="Dalin E."/>
            <person name="Tice H."/>
            <person name="Bruce D."/>
            <person name="Goodwin L."/>
            <person name="Pitluck S."/>
            <person name="Larimer F.W."/>
            <person name="Land M.L."/>
            <person name="Hauser L."/>
            <person name="Sangwan P."/>
            <person name="de Vos W.M."/>
            <person name="Janssen P.H."/>
            <person name="Smidt H."/>
        </authorList>
    </citation>
    <scope>NUCLEOTIDE SEQUENCE [LARGE SCALE GENOMIC DNA]</scope>
    <source>
        <strain evidence="16 17">Ellin428</strain>
    </source>
</reference>
<evidence type="ECO:0000256" key="1">
    <source>
        <dbReference type="ARBA" id="ARBA00002510"/>
    </source>
</evidence>
<dbReference type="Proteomes" id="UP000005824">
    <property type="component" value="Unassembled WGS sequence"/>
</dbReference>
<dbReference type="eggNOG" id="COG2215">
    <property type="taxonomic scope" value="Bacteria"/>
</dbReference>
<dbReference type="InterPro" id="IPR051224">
    <property type="entry name" value="NiCoT_RcnA"/>
</dbReference>
<dbReference type="GO" id="GO:0015099">
    <property type="term" value="F:nickel cation transmembrane transporter activity"/>
    <property type="evidence" value="ECO:0007669"/>
    <property type="project" value="UniProtKB-UniRule"/>
</dbReference>
<feature type="transmembrane region" description="Helical" evidence="13">
    <location>
        <begin position="301"/>
        <end position="327"/>
    </location>
</feature>
<feature type="compositionally biased region" description="Basic and acidic residues" evidence="14">
    <location>
        <begin position="241"/>
        <end position="268"/>
    </location>
</feature>
<keyword evidence="7 13" id="KW-0812">Transmembrane</keyword>
<evidence type="ECO:0000256" key="2">
    <source>
        <dbReference type="ARBA" id="ARBA00004651"/>
    </source>
</evidence>
<dbReference type="FunCoup" id="B4DC85">
    <property type="interactions" value="7"/>
</dbReference>
<evidence type="ECO:0000256" key="13">
    <source>
        <dbReference type="RuleBase" id="RU362101"/>
    </source>
</evidence>
<evidence type="ECO:0000256" key="5">
    <source>
        <dbReference type="ARBA" id="ARBA00022475"/>
    </source>
</evidence>
<evidence type="ECO:0000256" key="8">
    <source>
        <dbReference type="ARBA" id="ARBA00022989"/>
    </source>
</evidence>
<comment type="function">
    <text evidence="1">Efflux system for nickel and cobalt.</text>
</comment>
<feature type="transmembrane region" description="Helical" evidence="13">
    <location>
        <begin position="48"/>
        <end position="76"/>
    </location>
</feature>